<accession>A0ABP9R3Z8</accession>
<feature type="transmembrane region" description="Helical" evidence="1">
    <location>
        <begin position="155"/>
        <end position="172"/>
    </location>
</feature>
<proteinExistence type="predicted"/>
<feature type="transmembrane region" description="Helical" evidence="1">
    <location>
        <begin position="38"/>
        <end position="61"/>
    </location>
</feature>
<comment type="caution">
    <text evidence="3">The sequence shown here is derived from an EMBL/GenBank/DDBJ whole genome shotgun (WGS) entry which is preliminary data.</text>
</comment>
<keyword evidence="4" id="KW-1185">Reference proteome</keyword>
<evidence type="ECO:0000259" key="2">
    <source>
        <dbReference type="Pfam" id="PF09335"/>
    </source>
</evidence>
<keyword evidence="1" id="KW-1133">Transmembrane helix</keyword>
<feature type="transmembrane region" description="Helical" evidence="1">
    <location>
        <begin position="118"/>
        <end position="143"/>
    </location>
</feature>
<dbReference type="Pfam" id="PF09335">
    <property type="entry name" value="VTT_dom"/>
    <property type="match status" value="1"/>
</dbReference>
<gene>
    <name evidence="3" type="ORF">GCM10023342_06400</name>
</gene>
<dbReference type="InterPro" id="IPR051311">
    <property type="entry name" value="DedA_domain"/>
</dbReference>
<dbReference type="PANTHER" id="PTHR42709:SF11">
    <property type="entry name" value="DEDA FAMILY PROTEIN"/>
    <property type="match status" value="1"/>
</dbReference>
<dbReference type="InterPro" id="IPR032816">
    <property type="entry name" value="VTT_dom"/>
</dbReference>
<feature type="domain" description="VTT" evidence="2">
    <location>
        <begin position="34"/>
        <end position="139"/>
    </location>
</feature>
<evidence type="ECO:0000313" key="3">
    <source>
        <dbReference type="EMBL" id="GAA5171495.1"/>
    </source>
</evidence>
<feature type="transmembrane region" description="Helical" evidence="1">
    <location>
        <begin position="91"/>
        <end position="112"/>
    </location>
</feature>
<organism evidence="3 4">
    <name type="scientific">Modicisalibacter zincidurans</name>
    <dbReference type="NCBI Taxonomy" id="1178777"/>
    <lineage>
        <taxon>Bacteria</taxon>
        <taxon>Pseudomonadati</taxon>
        <taxon>Pseudomonadota</taxon>
        <taxon>Gammaproteobacteria</taxon>
        <taxon>Oceanospirillales</taxon>
        <taxon>Halomonadaceae</taxon>
        <taxon>Modicisalibacter</taxon>
    </lineage>
</organism>
<keyword evidence="1" id="KW-0812">Transmembrane</keyword>
<evidence type="ECO:0000313" key="4">
    <source>
        <dbReference type="Proteomes" id="UP001500074"/>
    </source>
</evidence>
<reference evidence="4" key="1">
    <citation type="journal article" date="2019" name="Int. J. Syst. Evol. Microbiol.">
        <title>The Global Catalogue of Microorganisms (GCM) 10K type strain sequencing project: providing services to taxonomists for standard genome sequencing and annotation.</title>
        <authorList>
            <consortium name="The Broad Institute Genomics Platform"/>
            <consortium name="The Broad Institute Genome Sequencing Center for Infectious Disease"/>
            <person name="Wu L."/>
            <person name="Ma J."/>
        </authorList>
    </citation>
    <scope>NUCLEOTIDE SEQUENCE [LARGE SCALE GENOMIC DNA]</scope>
    <source>
        <strain evidence="4">JCM 18472</strain>
    </source>
</reference>
<evidence type="ECO:0000256" key="1">
    <source>
        <dbReference type="SAM" id="Phobius"/>
    </source>
</evidence>
<protein>
    <recommendedName>
        <fullName evidence="2">VTT domain-containing protein</fullName>
    </recommendedName>
</protein>
<sequence>MALLFLASILETLIVPIPIELILIPWMISQPSAKWRLAAVALAGNLTAALIGYGLGGLAMAQWGDTLISLFGGQQAYSNFESRFDANGFQAILAVGIVPIPFQIAMLVAGASHYPLPLFLLAALIARGIRYFGLALLVALVGNSATRLWRRHSKPVGAVALLAFAVWAYFLFVS</sequence>
<keyword evidence="1" id="KW-0472">Membrane</keyword>
<dbReference type="EMBL" id="BAABKI010000009">
    <property type="protein sequence ID" value="GAA5171495.1"/>
    <property type="molecule type" value="Genomic_DNA"/>
</dbReference>
<dbReference type="PANTHER" id="PTHR42709">
    <property type="entry name" value="ALKALINE PHOSPHATASE LIKE PROTEIN"/>
    <property type="match status" value="1"/>
</dbReference>
<name>A0ABP9R3Z8_9GAMM</name>
<dbReference type="Proteomes" id="UP001500074">
    <property type="component" value="Unassembled WGS sequence"/>
</dbReference>